<organism evidence="3 4">
    <name type="scientific">Candidatus Blautia merdigallinarum</name>
    <dbReference type="NCBI Taxonomy" id="2838495"/>
    <lineage>
        <taxon>Bacteria</taxon>
        <taxon>Bacillati</taxon>
        <taxon>Bacillota</taxon>
        <taxon>Clostridia</taxon>
        <taxon>Lachnospirales</taxon>
        <taxon>Lachnospiraceae</taxon>
        <taxon>Blautia</taxon>
    </lineage>
</organism>
<accession>A0A9D2SJI3</accession>
<dbReference type="GO" id="GO:0016787">
    <property type="term" value="F:hydrolase activity"/>
    <property type="evidence" value="ECO:0007669"/>
    <property type="project" value="UniProtKB-KW"/>
</dbReference>
<reference evidence="3" key="1">
    <citation type="journal article" date="2021" name="PeerJ">
        <title>Extensive microbial diversity within the chicken gut microbiome revealed by metagenomics and culture.</title>
        <authorList>
            <person name="Gilroy R."/>
            <person name="Ravi A."/>
            <person name="Getino M."/>
            <person name="Pursley I."/>
            <person name="Horton D.L."/>
            <person name="Alikhan N.F."/>
            <person name="Baker D."/>
            <person name="Gharbi K."/>
            <person name="Hall N."/>
            <person name="Watson M."/>
            <person name="Adriaenssens E.M."/>
            <person name="Foster-Nyarko E."/>
            <person name="Jarju S."/>
            <person name="Secka A."/>
            <person name="Antonio M."/>
            <person name="Oren A."/>
            <person name="Chaudhuri R.R."/>
            <person name="La Ragione R."/>
            <person name="Hildebrand F."/>
            <person name="Pallen M.J."/>
        </authorList>
    </citation>
    <scope>NUCLEOTIDE SEQUENCE</scope>
    <source>
        <strain evidence="3">ChiSxjej6B18-287</strain>
    </source>
</reference>
<dbReference type="Proteomes" id="UP000823893">
    <property type="component" value="Unassembled WGS sequence"/>
</dbReference>
<dbReference type="Pfam" id="PF12697">
    <property type="entry name" value="Abhydrolase_6"/>
    <property type="match status" value="1"/>
</dbReference>
<dbReference type="InterPro" id="IPR029058">
    <property type="entry name" value="AB_hydrolase_fold"/>
</dbReference>
<reference evidence="3" key="2">
    <citation type="submission" date="2021-04" db="EMBL/GenBank/DDBJ databases">
        <authorList>
            <person name="Gilroy R."/>
        </authorList>
    </citation>
    <scope>NUCLEOTIDE SEQUENCE</scope>
    <source>
        <strain evidence="3">ChiSxjej6B18-287</strain>
    </source>
</reference>
<evidence type="ECO:0000313" key="3">
    <source>
        <dbReference type="EMBL" id="HJC09376.1"/>
    </source>
</evidence>
<evidence type="ECO:0000259" key="2">
    <source>
        <dbReference type="Pfam" id="PF12697"/>
    </source>
</evidence>
<dbReference type="EMBL" id="DWWV01000017">
    <property type="protein sequence ID" value="HJC09376.1"/>
    <property type="molecule type" value="Genomic_DNA"/>
</dbReference>
<gene>
    <name evidence="3" type="ORF">H9935_00965</name>
</gene>
<keyword evidence="3" id="KW-0378">Hydrolase</keyword>
<dbReference type="Gene3D" id="3.40.50.1820">
    <property type="entry name" value="alpha/beta hydrolase"/>
    <property type="match status" value="1"/>
</dbReference>
<feature type="domain" description="AB hydrolase-1" evidence="2">
    <location>
        <begin position="66"/>
        <end position="309"/>
    </location>
</feature>
<evidence type="ECO:0000256" key="1">
    <source>
        <dbReference type="SAM" id="SignalP"/>
    </source>
</evidence>
<sequence length="317" mass="36030">MSKLKHKMKVLLTVNLFAVGIMHAVNQMIASSAVLKNILKSGSGKKYAWRYGDVFYRKMGEGKPLLLIHDLHPFSSGYEWSQMEEKLKANHTLYIIDLLGCGRSQKPGLTYTNYLYVQLLSDFIKEVIGEETDVAATGLASSVVVMAAHQDSSLFGKIMMINPESLGKLDQIPDIKSKVIQTIMTIPIVGTSLYYLTCCRQNVEYLLTEKYLYNPFRIPQRCIDAYYEAAHSGRGNGKYLQACLDGYYLNFNIRAALKNLSAETMILYGEKQENGREIAESYRRENSSIRLVPMYGTRMLPQLETPEETLTQFENFF</sequence>
<dbReference type="PANTHER" id="PTHR46438">
    <property type="entry name" value="ALPHA/BETA-HYDROLASES SUPERFAMILY PROTEIN"/>
    <property type="match status" value="1"/>
</dbReference>
<protein>
    <submittedName>
        <fullName evidence="3">Alpha/beta hydrolase</fullName>
    </submittedName>
</protein>
<name>A0A9D2SJI3_9FIRM</name>
<feature type="signal peptide" evidence="1">
    <location>
        <begin position="1"/>
        <end position="24"/>
    </location>
</feature>
<dbReference type="SUPFAM" id="SSF53474">
    <property type="entry name" value="alpha/beta-Hydrolases"/>
    <property type="match status" value="1"/>
</dbReference>
<keyword evidence="1" id="KW-0732">Signal</keyword>
<dbReference type="AlphaFoldDB" id="A0A9D2SJI3"/>
<dbReference type="InterPro" id="IPR000073">
    <property type="entry name" value="AB_hydrolase_1"/>
</dbReference>
<comment type="caution">
    <text evidence="3">The sequence shown here is derived from an EMBL/GenBank/DDBJ whole genome shotgun (WGS) entry which is preliminary data.</text>
</comment>
<feature type="chain" id="PRO_5038679790" evidence="1">
    <location>
        <begin position="25"/>
        <end position="317"/>
    </location>
</feature>
<dbReference type="PANTHER" id="PTHR46438:SF2">
    <property type="entry name" value="ALPHA_BETA-HYDROLASES SUPERFAMILY PROTEIN"/>
    <property type="match status" value="1"/>
</dbReference>
<proteinExistence type="predicted"/>
<evidence type="ECO:0000313" key="4">
    <source>
        <dbReference type="Proteomes" id="UP000823893"/>
    </source>
</evidence>